<name>A0ACC1N6E3_9HYPO</name>
<comment type="caution">
    <text evidence="1">The sequence shown here is derived from an EMBL/GenBank/DDBJ whole genome shotgun (WGS) entry which is preliminary data.</text>
</comment>
<accession>A0ACC1N6E3</accession>
<dbReference type="Proteomes" id="UP001143910">
    <property type="component" value="Unassembled WGS sequence"/>
</dbReference>
<reference evidence="1" key="1">
    <citation type="submission" date="2022-08" db="EMBL/GenBank/DDBJ databases">
        <title>Genome Sequence of Lecanicillium fungicola.</title>
        <authorList>
            <person name="Buettner E."/>
        </authorList>
    </citation>
    <scope>NUCLEOTIDE SEQUENCE</scope>
    <source>
        <strain evidence="1">Babe33</strain>
    </source>
</reference>
<evidence type="ECO:0000313" key="1">
    <source>
        <dbReference type="EMBL" id="KAJ2974479.1"/>
    </source>
</evidence>
<evidence type="ECO:0000313" key="2">
    <source>
        <dbReference type="Proteomes" id="UP001143910"/>
    </source>
</evidence>
<gene>
    <name evidence="1" type="ORF">NQ176_g6033</name>
</gene>
<keyword evidence="2" id="KW-1185">Reference proteome</keyword>
<organism evidence="1 2">
    <name type="scientific">Zarea fungicola</name>
    <dbReference type="NCBI Taxonomy" id="93591"/>
    <lineage>
        <taxon>Eukaryota</taxon>
        <taxon>Fungi</taxon>
        <taxon>Dikarya</taxon>
        <taxon>Ascomycota</taxon>
        <taxon>Pezizomycotina</taxon>
        <taxon>Sordariomycetes</taxon>
        <taxon>Hypocreomycetidae</taxon>
        <taxon>Hypocreales</taxon>
        <taxon>Cordycipitaceae</taxon>
        <taxon>Zarea</taxon>
    </lineage>
</organism>
<dbReference type="EMBL" id="JANJQO010000824">
    <property type="protein sequence ID" value="KAJ2974479.1"/>
    <property type="molecule type" value="Genomic_DNA"/>
</dbReference>
<protein>
    <submittedName>
        <fullName evidence="1">Uncharacterized protein</fullName>
    </submittedName>
</protein>
<proteinExistence type="predicted"/>
<sequence length="497" mass="54273">MDTAIENIQSPAFGHHPPGTVLLDDVTAQGNRIVLQPVPSSDPNDPLNWSRLRKDINFGLACVYTFVIYVVIDIATVVYGQVHDELGFSFQELNQSFAISDAGIALGGIIFIPFALRFGRRPIYLLSILILLGTTIWQARMQTLGDLYGFNLVCGLAGSIGEIICAMTIADLFFVSQRGAKTNILTIAINSGTFLSPVAAGYIAAAQGWRCFANGLPFSELRIWWWSVILSGILLLFFAFFYEETLFIPSSDNDSDAAYAVDSEKANFGQLEALPPERPPIRDDIPIKSYRERLALFTRTGGTFNNVIRHTYQPFVILATFPAVTFVAIVYGSLLAWLAIVLNVQATYFTLSPYNFSSAGVGLLNLPTLIGCVLGGFFGGHLSDYSIKWLARRNGGLYEPEMRLWLAFPSILIAPAGYFMFGISITKGMPWPIPAVGLGIYGFGSTALGNITLVYLVDSYRDVIGDAYIGITFVRNAFGTLGAMCLTPWIDAGGNNS</sequence>